<dbReference type="SUPFAM" id="SSF53448">
    <property type="entry name" value="Nucleotide-diphospho-sugar transferases"/>
    <property type="match status" value="1"/>
</dbReference>
<dbReference type="EMBL" id="JBHTIM010000001">
    <property type="protein sequence ID" value="MFD0779772.1"/>
    <property type="molecule type" value="Genomic_DNA"/>
</dbReference>
<evidence type="ECO:0000313" key="12">
    <source>
        <dbReference type="Proteomes" id="UP001597042"/>
    </source>
</evidence>
<keyword evidence="4 11" id="KW-0808">Transferase</keyword>
<name>A0ABW2ZME7_9MICO</name>
<dbReference type="InterPro" id="IPR001173">
    <property type="entry name" value="Glyco_trans_2-like"/>
</dbReference>
<comment type="subcellular location">
    <subcellularLocation>
        <location evidence="1">Cell membrane</location>
    </subcellularLocation>
</comment>
<keyword evidence="12" id="KW-1185">Reference proteome</keyword>
<dbReference type="Gene3D" id="3.90.550.10">
    <property type="entry name" value="Spore Coat Polysaccharide Biosynthesis Protein SpsA, Chain A"/>
    <property type="match status" value="1"/>
</dbReference>
<evidence type="ECO:0000256" key="5">
    <source>
        <dbReference type="ARBA" id="ARBA00023136"/>
    </source>
</evidence>
<keyword evidence="5" id="KW-0472">Membrane</keyword>
<comment type="similarity">
    <text evidence="8">Belongs to the glycosyltransferase 2 family. CrtQ subfamily.</text>
</comment>
<dbReference type="PANTHER" id="PTHR43646:SF2">
    <property type="entry name" value="GLYCOSYLTRANSFERASE 2-LIKE DOMAIN-CONTAINING PROTEIN"/>
    <property type="match status" value="1"/>
</dbReference>
<proteinExistence type="inferred from homology"/>
<accession>A0ABW2ZME7</accession>
<sequence length="263" mass="28759">MPRWIDSATVSVVIPVKDDAVELQRCLAALDVQTRRPDEIIVVDNGSSDASPDVARTARATVVRCDRPGIPAAAARGYDRARGDVVLRLDADCVPDAGWVEGVVAAFAARPDVHVFTAGARFSDGPPLLRVPLAAGYLVAYAAVSASALGHLPLFGSNLAFHRSAWQDVRAAVHRRDAAVHDDLDLAFHLGELHRIRLLPRAHMTMSMRPFSSLRGFASRIGRGFRTVVIHWPADFPPVRWVRLVLRRVLARGGVPTRRAVRR</sequence>
<reference evidence="12" key="1">
    <citation type="journal article" date="2019" name="Int. J. Syst. Evol. Microbiol.">
        <title>The Global Catalogue of Microorganisms (GCM) 10K type strain sequencing project: providing services to taxonomists for standard genome sequencing and annotation.</title>
        <authorList>
            <consortium name="The Broad Institute Genomics Platform"/>
            <consortium name="The Broad Institute Genome Sequencing Center for Infectious Disease"/>
            <person name="Wu L."/>
            <person name="Ma J."/>
        </authorList>
    </citation>
    <scope>NUCLEOTIDE SEQUENCE [LARGE SCALE GENOMIC DNA]</scope>
    <source>
        <strain evidence="12">CCUG 50754</strain>
    </source>
</reference>
<dbReference type="InterPro" id="IPR029044">
    <property type="entry name" value="Nucleotide-diphossugar_trans"/>
</dbReference>
<protein>
    <recommendedName>
        <fullName evidence="9">4,4'-diaponeurosporenoate glycosyltransferase</fullName>
    </recommendedName>
</protein>
<evidence type="ECO:0000256" key="8">
    <source>
        <dbReference type="ARBA" id="ARBA00038120"/>
    </source>
</evidence>
<evidence type="ECO:0000256" key="9">
    <source>
        <dbReference type="ARBA" id="ARBA00040345"/>
    </source>
</evidence>
<feature type="domain" description="Glycosyltransferase 2-like" evidence="10">
    <location>
        <begin position="11"/>
        <end position="125"/>
    </location>
</feature>
<dbReference type="Pfam" id="PF00535">
    <property type="entry name" value="Glycos_transf_2"/>
    <property type="match status" value="1"/>
</dbReference>
<comment type="pathway">
    <text evidence="7">Carotenoid biosynthesis; staphyloxanthin biosynthesis; staphyloxanthin from farnesyl diphosphate: step 4/5.</text>
</comment>
<organism evidence="11 12">
    <name type="scientific">Microbacterium koreense</name>
    <dbReference type="NCBI Taxonomy" id="323761"/>
    <lineage>
        <taxon>Bacteria</taxon>
        <taxon>Bacillati</taxon>
        <taxon>Actinomycetota</taxon>
        <taxon>Actinomycetes</taxon>
        <taxon>Micrococcales</taxon>
        <taxon>Microbacteriaceae</taxon>
        <taxon>Microbacterium</taxon>
    </lineage>
</organism>
<keyword evidence="2" id="KW-1003">Cell membrane</keyword>
<dbReference type="GO" id="GO:0016757">
    <property type="term" value="F:glycosyltransferase activity"/>
    <property type="evidence" value="ECO:0007669"/>
    <property type="project" value="UniProtKB-KW"/>
</dbReference>
<evidence type="ECO:0000256" key="2">
    <source>
        <dbReference type="ARBA" id="ARBA00022475"/>
    </source>
</evidence>
<comment type="caution">
    <text evidence="11">The sequence shown here is derived from an EMBL/GenBank/DDBJ whole genome shotgun (WGS) entry which is preliminary data.</text>
</comment>
<dbReference type="Proteomes" id="UP001597042">
    <property type="component" value="Unassembled WGS sequence"/>
</dbReference>
<gene>
    <name evidence="11" type="ORF">ACFQZV_00480</name>
</gene>
<evidence type="ECO:0000259" key="10">
    <source>
        <dbReference type="Pfam" id="PF00535"/>
    </source>
</evidence>
<evidence type="ECO:0000313" key="11">
    <source>
        <dbReference type="EMBL" id="MFD0779772.1"/>
    </source>
</evidence>
<dbReference type="PANTHER" id="PTHR43646">
    <property type="entry name" value="GLYCOSYLTRANSFERASE"/>
    <property type="match status" value="1"/>
</dbReference>
<dbReference type="CDD" id="cd00761">
    <property type="entry name" value="Glyco_tranf_GTA_type"/>
    <property type="match status" value="1"/>
</dbReference>
<evidence type="ECO:0000256" key="7">
    <source>
        <dbReference type="ARBA" id="ARBA00037904"/>
    </source>
</evidence>
<dbReference type="RefSeq" id="WP_378753917.1">
    <property type="nucleotide sequence ID" value="NZ_JBHSSV010000023.1"/>
</dbReference>
<evidence type="ECO:0000256" key="1">
    <source>
        <dbReference type="ARBA" id="ARBA00004236"/>
    </source>
</evidence>
<evidence type="ECO:0000256" key="3">
    <source>
        <dbReference type="ARBA" id="ARBA00022676"/>
    </source>
</evidence>
<keyword evidence="3 11" id="KW-0328">Glycosyltransferase</keyword>
<evidence type="ECO:0000256" key="6">
    <source>
        <dbReference type="ARBA" id="ARBA00037281"/>
    </source>
</evidence>
<evidence type="ECO:0000256" key="4">
    <source>
        <dbReference type="ARBA" id="ARBA00022679"/>
    </source>
</evidence>
<comment type="function">
    <text evidence="6">Catalyzes the glycosylation of 4,4'-diaponeurosporenoate, i.e. the esterification of glucose at the C1'' position with the carboxyl group of 4,4'-diaponeurosporenic acid, to form glycosyl-4,4'-diaponeurosporenoate. This is a step in the biosynthesis of staphyloxanthin, an orange pigment present in most staphylococci strains.</text>
</comment>